<dbReference type="InterPro" id="IPR036291">
    <property type="entry name" value="NAD(P)-bd_dom_sf"/>
</dbReference>
<sequence length="361" mass="39056">MSVFRPGLFKGKVALVTGGATGIGRAITEELLALECRVVIASRKEERLRNAVQEMCPDSSTLKARVCNIRNETQVKDLISFTVSEMGKLDFLINNGGGQFPSGVSEMTLKGWNAVIDTNLNGTFLMCQEAHRQWMAQHGGVIVNIIADMFRGFPLMAHTGAARAAVENLTKSLSVEWAEDGVRINAVAPGSNIYSPTAASNYGDLKIFEHVREGIPMKRLGTPQEVSSNVCFLLSPGAAFITGATFKVDGGASLYSYLNWKIGDEHDQTFEHGYPIKILTHFDLLVDIKNRRLQDPLTSNHSSSSSSNHSSSNHSSSSSSNHSSSNHSSSNHSSSNHSNHSSSNHSNHSSSNHSSSNSNHT</sequence>
<name>A0A8J4Z4A0_CHIOP</name>
<evidence type="ECO:0000256" key="5">
    <source>
        <dbReference type="ARBA" id="ARBA00022832"/>
    </source>
</evidence>
<dbReference type="InterPro" id="IPR052388">
    <property type="entry name" value="Peroxisomal_t2-enoyl-CoA_red"/>
</dbReference>
<evidence type="ECO:0000256" key="20">
    <source>
        <dbReference type="ARBA" id="ARBA00049559"/>
    </source>
</evidence>
<evidence type="ECO:0000256" key="2">
    <source>
        <dbReference type="ARBA" id="ARBA00005189"/>
    </source>
</evidence>
<keyword evidence="6" id="KW-0521">NADP</keyword>
<dbReference type="GO" id="GO:0005777">
    <property type="term" value="C:peroxisome"/>
    <property type="evidence" value="ECO:0007669"/>
    <property type="project" value="UniProtKB-SubCell"/>
</dbReference>
<evidence type="ECO:0000256" key="6">
    <source>
        <dbReference type="ARBA" id="ARBA00022857"/>
    </source>
</evidence>
<dbReference type="FunFam" id="3.40.50.720:FF:000084">
    <property type="entry name" value="Short-chain dehydrogenase reductase"/>
    <property type="match status" value="1"/>
</dbReference>
<comment type="caution">
    <text evidence="22">The sequence shown here is derived from an EMBL/GenBank/DDBJ whole genome shotgun (WGS) entry which is preliminary data.</text>
</comment>
<keyword evidence="9" id="KW-0576">Peroxisome</keyword>
<dbReference type="EC" id="1.3.1.38" evidence="13"/>
<evidence type="ECO:0000313" key="22">
    <source>
        <dbReference type="EMBL" id="KAG0729935.1"/>
    </source>
</evidence>
<evidence type="ECO:0000256" key="12">
    <source>
        <dbReference type="ARBA" id="ARBA00038622"/>
    </source>
</evidence>
<keyword evidence="5" id="KW-0276">Fatty acid metabolism</keyword>
<feature type="region of interest" description="Disordered" evidence="21">
    <location>
        <begin position="296"/>
        <end position="361"/>
    </location>
</feature>
<feature type="compositionally biased region" description="Low complexity" evidence="21">
    <location>
        <begin position="299"/>
        <end position="361"/>
    </location>
</feature>
<evidence type="ECO:0000256" key="17">
    <source>
        <dbReference type="ARBA" id="ARBA00049108"/>
    </source>
</evidence>
<evidence type="ECO:0000256" key="4">
    <source>
        <dbReference type="ARBA" id="ARBA00022553"/>
    </source>
</evidence>
<evidence type="ECO:0000256" key="13">
    <source>
        <dbReference type="ARBA" id="ARBA00038849"/>
    </source>
</evidence>
<evidence type="ECO:0000256" key="18">
    <source>
        <dbReference type="ARBA" id="ARBA00049251"/>
    </source>
</evidence>
<dbReference type="EMBL" id="JACEEZ010000656">
    <property type="protein sequence ID" value="KAG0729935.1"/>
    <property type="molecule type" value="Genomic_DNA"/>
</dbReference>
<evidence type="ECO:0000256" key="9">
    <source>
        <dbReference type="ARBA" id="ARBA00023140"/>
    </source>
</evidence>
<dbReference type="GO" id="GO:0033306">
    <property type="term" value="P:phytol metabolic process"/>
    <property type="evidence" value="ECO:0007669"/>
    <property type="project" value="TreeGrafter"/>
</dbReference>
<organism evidence="22 23">
    <name type="scientific">Chionoecetes opilio</name>
    <name type="common">Atlantic snow crab</name>
    <name type="synonym">Cancer opilio</name>
    <dbReference type="NCBI Taxonomy" id="41210"/>
    <lineage>
        <taxon>Eukaryota</taxon>
        <taxon>Metazoa</taxon>
        <taxon>Ecdysozoa</taxon>
        <taxon>Arthropoda</taxon>
        <taxon>Crustacea</taxon>
        <taxon>Multicrustacea</taxon>
        <taxon>Malacostraca</taxon>
        <taxon>Eumalacostraca</taxon>
        <taxon>Eucarida</taxon>
        <taxon>Decapoda</taxon>
        <taxon>Pleocyemata</taxon>
        <taxon>Brachyura</taxon>
        <taxon>Eubrachyura</taxon>
        <taxon>Majoidea</taxon>
        <taxon>Majidae</taxon>
        <taxon>Chionoecetes</taxon>
    </lineage>
</organism>
<comment type="catalytic activity">
    <reaction evidence="18">
        <text>a (2E)-enoyl-CoA + NADPH + H(+) = a 2,3-saturated acyl-CoA + NADP(+)</text>
        <dbReference type="Rhea" id="RHEA:33763"/>
        <dbReference type="ChEBI" id="CHEBI:15378"/>
        <dbReference type="ChEBI" id="CHEBI:57783"/>
        <dbReference type="ChEBI" id="CHEBI:58349"/>
        <dbReference type="ChEBI" id="CHEBI:58856"/>
        <dbReference type="ChEBI" id="CHEBI:65111"/>
        <dbReference type="EC" id="1.3.1.38"/>
    </reaction>
    <physiologicalReaction direction="left-to-right" evidence="18">
        <dbReference type="Rhea" id="RHEA:33764"/>
    </physiologicalReaction>
</comment>
<dbReference type="PRINTS" id="PR00081">
    <property type="entry name" value="GDHRDH"/>
</dbReference>
<comment type="subcellular location">
    <subcellularLocation>
        <location evidence="1">Peroxisome</location>
    </subcellularLocation>
</comment>
<evidence type="ECO:0000256" key="3">
    <source>
        <dbReference type="ARBA" id="ARBA00022516"/>
    </source>
</evidence>
<keyword evidence="4" id="KW-0597">Phosphoprotein</keyword>
<comment type="pathway">
    <text evidence="2">Lipid metabolism.</text>
</comment>
<comment type="subunit">
    <text evidence="12">Interacts with PEX5, probably required to target it into peroxisomes.</text>
</comment>
<comment type="function">
    <text evidence="11">Participates in chain elongation of fatty acids. Catalyzes the reduction of trans-2-enoyl-CoAs of varying chain lengths from 6:1 to 16:1, having maximum activity with 10:1 CoA. Has no 2,4-dienoyl-CoA reductase activity.</text>
</comment>
<comment type="catalytic activity">
    <reaction evidence="19">
        <text>(2E)-decenoyl-CoA + NADPH + H(+) = decanoyl-CoA + NADP(+)</text>
        <dbReference type="Rhea" id="RHEA:44960"/>
        <dbReference type="ChEBI" id="CHEBI:15378"/>
        <dbReference type="ChEBI" id="CHEBI:57783"/>
        <dbReference type="ChEBI" id="CHEBI:58349"/>
        <dbReference type="ChEBI" id="CHEBI:61406"/>
        <dbReference type="ChEBI" id="CHEBI:61430"/>
    </reaction>
    <physiologicalReaction direction="left-to-right" evidence="19">
        <dbReference type="Rhea" id="RHEA:44961"/>
    </physiologicalReaction>
</comment>
<evidence type="ECO:0000256" key="10">
    <source>
        <dbReference type="ARBA" id="ARBA00023160"/>
    </source>
</evidence>
<keyword evidence="7" id="KW-0560">Oxidoreductase</keyword>
<evidence type="ECO:0000256" key="15">
    <source>
        <dbReference type="ARBA" id="ARBA00047570"/>
    </source>
</evidence>
<keyword evidence="10" id="KW-0275">Fatty acid biosynthesis</keyword>
<dbReference type="SUPFAM" id="SSF51735">
    <property type="entry name" value="NAD(P)-binding Rossmann-fold domains"/>
    <property type="match status" value="1"/>
</dbReference>
<gene>
    <name evidence="22" type="primary">PECR</name>
    <name evidence="22" type="ORF">GWK47_029319</name>
</gene>
<comment type="catalytic activity">
    <reaction evidence="20">
        <text>(2E)-octenoyl-CoA + NADPH + H(+) = octanoyl-CoA + NADP(+)</text>
        <dbReference type="Rhea" id="RHEA:44952"/>
        <dbReference type="ChEBI" id="CHEBI:15378"/>
        <dbReference type="ChEBI" id="CHEBI:57386"/>
        <dbReference type="ChEBI" id="CHEBI:57783"/>
        <dbReference type="ChEBI" id="CHEBI:58349"/>
        <dbReference type="ChEBI" id="CHEBI:62242"/>
    </reaction>
    <physiologicalReaction direction="left-to-right" evidence="20">
        <dbReference type="Rhea" id="RHEA:44953"/>
    </physiologicalReaction>
</comment>
<dbReference type="GO" id="GO:0006633">
    <property type="term" value="P:fatty acid biosynthetic process"/>
    <property type="evidence" value="ECO:0007669"/>
    <property type="project" value="UniProtKB-KW"/>
</dbReference>
<keyword evidence="3" id="KW-0444">Lipid biosynthesis</keyword>
<dbReference type="GO" id="GO:0019166">
    <property type="term" value="F:trans-2-enoyl-CoA reductase (NADPH) activity"/>
    <property type="evidence" value="ECO:0007669"/>
    <property type="project" value="UniProtKB-EC"/>
</dbReference>
<dbReference type="AlphaFoldDB" id="A0A8J4Z4A0"/>
<dbReference type="Proteomes" id="UP000770661">
    <property type="component" value="Unassembled WGS sequence"/>
</dbReference>
<proteinExistence type="predicted"/>
<dbReference type="PANTHER" id="PTHR24317">
    <property type="entry name" value="PEROXISOMAL TRANS-2-ENOYL-COA REDUCTASE"/>
    <property type="match status" value="1"/>
</dbReference>
<evidence type="ECO:0000256" key="1">
    <source>
        <dbReference type="ARBA" id="ARBA00004275"/>
    </source>
</evidence>
<keyword evidence="8" id="KW-0443">Lipid metabolism</keyword>
<evidence type="ECO:0000313" key="23">
    <source>
        <dbReference type="Proteomes" id="UP000770661"/>
    </source>
</evidence>
<evidence type="ECO:0000256" key="21">
    <source>
        <dbReference type="SAM" id="MobiDB-lite"/>
    </source>
</evidence>
<accession>A0A8J4Z4A0</accession>
<dbReference type="Gene3D" id="3.40.50.720">
    <property type="entry name" value="NAD(P)-binding Rossmann-like Domain"/>
    <property type="match status" value="1"/>
</dbReference>
<comment type="catalytic activity">
    <reaction evidence="15">
        <text>(2E)-dodecenoyl-CoA + NADPH + H(+) = dodecanoyl-CoA + NADP(+)</text>
        <dbReference type="Rhea" id="RHEA:44964"/>
        <dbReference type="ChEBI" id="CHEBI:15378"/>
        <dbReference type="ChEBI" id="CHEBI:57330"/>
        <dbReference type="ChEBI" id="CHEBI:57375"/>
        <dbReference type="ChEBI" id="CHEBI:57783"/>
        <dbReference type="ChEBI" id="CHEBI:58349"/>
    </reaction>
    <physiologicalReaction direction="left-to-right" evidence="15">
        <dbReference type="Rhea" id="RHEA:44965"/>
    </physiologicalReaction>
</comment>
<dbReference type="InterPro" id="IPR002347">
    <property type="entry name" value="SDR_fam"/>
</dbReference>
<evidence type="ECO:0000256" key="16">
    <source>
        <dbReference type="ARBA" id="ARBA00048686"/>
    </source>
</evidence>
<evidence type="ECO:0000256" key="14">
    <source>
        <dbReference type="ARBA" id="ARBA00041063"/>
    </source>
</evidence>
<dbReference type="CDD" id="cd05369">
    <property type="entry name" value="TER_DECR_SDR_a"/>
    <property type="match status" value="1"/>
</dbReference>
<evidence type="ECO:0000256" key="11">
    <source>
        <dbReference type="ARBA" id="ARBA00037124"/>
    </source>
</evidence>
<dbReference type="Pfam" id="PF13561">
    <property type="entry name" value="adh_short_C2"/>
    <property type="match status" value="1"/>
</dbReference>
<dbReference type="OrthoDB" id="417891at2759"/>
<evidence type="ECO:0000256" key="8">
    <source>
        <dbReference type="ARBA" id="ARBA00023098"/>
    </source>
</evidence>
<reference evidence="22" key="1">
    <citation type="submission" date="2020-07" db="EMBL/GenBank/DDBJ databases">
        <title>The High-quality genome of the commercially important snow crab, Chionoecetes opilio.</title>
        <authorList>
            <person name="Jeong J.-H."/>
            <person name="Ryu S."/>
        </authorList>
    </citation>
    <scope>NUCLEOTIDE SEQUENCE</scope>
    <source>
        <strain evidence="22">MADBK_172401_WGS</strain>
        <tissue evidence="22">Digestive gland</tissue>
    </source>
</reference>
<dbReference type="PANTHER" id="PTHR24317:SF7">
    <property type="entry name" value="PEROXISOMAL TRANS-2-ENOYL-COA REDUCTASE"/>
    <property type="match status" value="1"/>
</dbReference>
<protein>
    <recommendedName>
        <fullName evidence="14">Peroxisomal trans-2-enoyl-CoA reductase</fullName>
        <ecNumber evidence="13">1.3.1.38</ecNumber>
    </recommendedName>
</protein>
<keyword evidence="23" id="KW-1185">Reference proteome</keyword>
<comment type="catalytic activity">
    <reaction evidence="17">
        <text>(2E)-hexenoyl-CoA + NADPH + H(+) = hexanoyl-CoA + NADP(+)</text>
        <dbReference type="Rhea" id="RHEA:44956"/>
        <dbReference type="ChEBI" id="CHEBI:15378"/>
        <dbReference type="ChEBI" id="CHEBI:57783"/>
        <dbReference type="ChEBI" id="CHEBI:58349"/>
        <dbReference type="ChEBI" id="CHEBI:62077"/>
        <dbReference type="ChEBI" id="CHEBI:62620"/>
    </reaction>
    <physiologicalReaction direction="left-to-right" evidence="17">
        <dbReference type="Rhea" id="RHEA:44957"/>
    </physiologicalReaction>
</comment>
<evidence type="ECO:0000256" key="19">
    <source>
        <dbReference type="ARBA" id="ARBA00049386"/>
    </source>
</evidence>
<dbReference type="PRINTS" id="PR00080">
    <property type="entry name" value="SDRFAMILY"/>
</dbReference>
<comment type="catalytic activity">
    <reaction evidence="16">
        <text>(2E)-tetradecenoyl-CoA + NADPH + H(+) = tetradecanoyl-CoA + NADP(+)</text>
        <dbReference type="Rhea" id="RHEA:44968"/>
        <dbReference type="ChEBI" id="CHEBI:15378"/>
        <dbReference type="ChEBI" id="CHEBI:57385"/>
        <dbReference type="ChEBI" id="CHEBI:57783"/>
        <dbReference type="ChEBI" id="CHEBI:58349"/>
        <dbReference type="ChEBI" id="CHEBI:61405"/>
    </reaction>
    <physiologicalReaction direction="left-to-right" evidence="16">
        <dbReference type="Rhea" id="RHEA:44969"/>
    </physiologicalReaction>
</comment>
<evidence type="ECO:0000256" key="7">
    <source>
        <dbReference type="ARBA" id="ARBA00023002"/>
    </source>
</evidence>